<feature type="domain" description="YCII-related" evidence="2">
    <location>
        <begin position="1"/>
        <end position="115"/>
    </location>
</feature>
<protein>
    <recommendedName>
        <fullName evidence="2">YCII-related domain-containing protein</fullName>
    </recommendedName>
</protein>
<keyword evidence="4" id="KW-1185">Reference proteome</keyword>
<evidence type="ECO:0000256" key="1">
    <source>
        <dbReference type="ARBA" id="ARBA00007689"/>
    </source>
</evidence>
<name>A0ABX0GVP6_9ACTN</name>
<evidence type="ECO:0000313" key="4">
    <source>
        <dbReference type="Proteomes" id="UP000800981"/>
    </source>
</evidence>
<organism evidence="3 4">
    <name type="scientific">Motilibacter deserti</name>
    <dbReference type="NCBI Taxonomy" id="2714956"/>
    <lineage>
        <taxon>Bacteria</taxon>
        <taxon>Bacillati</taxon>
        <taxon>Actinomycetota</taxon>
        <taxon>Actinomycetes</taxon>
        <taxon>Motilibacterales</taxon>
        <taxon>Motilibacteraceae</taxon>
        <taxon>Motilibacter</taxon>
    </lineage>
</organism>
<evidence type="ECO:0000313" key="3">
    <source>
        <dbReference type="EMBL" id="NHC14996.1"/>
    </source>
</evidence>
<reference evidence="3 4" key="1">
    <citation type="submission" date="2020-03" db="EMBL/GenBank/DDBJ databases">
        <title>Two novel Motilibacter sp.</title>
        <authorList>
            <person name="Liu S."/>
        </authorList>
    </citation>
    <scope>NUCLEOTIDE SEQUENCE [LARGE SCALE GENOMIC DNA]</scope>
    <source>
        <strain evidence="3 4">E257</strain>
    </source>
</reference>
<sequence length="124" mass="13499">MKYMVLIYGNEEIWRGTGPEEFSRLVAEVDAFNSELRASGEMVAVDGLLPQPRSIRAVSDGSVPVVTDGPYLEAKEYVGSYFVVDVATEERALDIARSYPALRYGNGLGGGVEVWPLMEHGAAD</sequence>
<dbReference type="SUPFAM" id="SSF54909">
    <property type="entry name" value="Dimeric alpha+beta barrel"/>
    <property type="match status" value="1"/>
</dbReference>
<dbReference type="Pfam" id="PF03795">
    <property type="entry name" value="YCII"/>
    <property type="match status" value="1"/>
</dbReference>
<dbReference type="Gene3D" id="3.30.70.1060">
    <property type="entry name" value="Dimeric alpha+beta barrel"/>
    <property type="match status" value="1"/>
</dbReference>
<dbReference type="RefSeq" id="WP_166283044.1">
    <property type="nucleotide sequence ID" value="NZ_JAANNP010000014.1"/>
</dbReference>
<proteinExistence type="inferred from homology"/>
<gene>
    <name evidence="3" type="ORF">G9H71_14500</name>
</gene>
<evidence type="ECO:0000259" key="2">
    <source>
        <dbReference type="Pfam" id="PF03795"/>
    </source>
</evidence>
<dbReference type="InterPro" id="IPR005545">
    <property type="entry name" value="YCII"/>
</dbReference>
<dbReference type="PANTHER" id="PTHR35174:SF3">
    <property type="entry name" value="BLL7171 PROTEIN"/>
    <property type="match status" value="1"/>
</dbReference>
<comment type="similarity">
    <text evidence="1">Belongs to the YciI family.</text>
</comment>
<comment type="caution">
    <text evidence="3">The sequence shown here is derived from an EMBL/GenBank/DDBJ whole genome shotgun (WGS) entry which is preliminary data.</text>
</comment>
<accession>A0ABX0GVP6</accession>
<dbReference type="InterPro" id="IPR011008">
    <property type="entry name" value="Dimeric_a/b-barrel"/>
</dbReference>
<dbReference type="PANTHER" id="PTHR35174">
    <property type="entry name" value="BLL7171 PROTEIN-RELATED"/>
    <property type="match status" value="1"/>
</dbReference>
<dbReference type="Proteomes" id="UP000800981">
    <property type="component" value="Unassembled WGS sequence"/>
</dbReference>
<dbReference type="EMBL" id="JAANNP010000014">
    <property type="protein sequence ID" value="NHC14996.1"/>
    <property type="molecule type" value="Genomic_DNA"/>
</dbReference>